<proteinExistence type="predicted"/>
<gene>
    <name evidence="1" type="ORF">S01H4_65860</name>
</gene>
<comment type="caution">
    <text evidence="1">The sequence shown here is derived from an EMBL/GenBank/DDBJ whole genome shotgun (WGS) entry which is preliminary data.</text>
</comment>
<feature type="non-terminal residue" evidence="1">
    <location>
        <position position="1"/>
    </location>
</feature>
<dbReference type="AlphaFoldDB" id="X1FAL7"/>
<protein>
    <submittedName>
        <fullName evidence="1">Uncharacterized protein</fullName>
    </submittedName>
</protein>
<evidence type="ECO:0000313" key="1">
    <source>
        <dbReference type="EMBL" id="GAH29595.1"/>
    </source>
</evidence>
<sequence>QLTGLYWALAGDFLLCADTYNVVNAEDGDTLEIEWSLSVT</sequence>
<organism evidence="1">
    <name type="scientific">marine sediment metagenome</name>
    <dbReference type="NCBI Taxonomy" id="412755"/>
    <lineage>
        <taxon>unclassified sequences</taxon>
        <taxon>metagenomes</taxon>
        <taxon>ecological metagenomes</taxon>
    </lineage>
</organism>
<name>X1FAL7_9ZZZZ</name>
<dbReference type="EMBL" id="BART01040487">
    <property type="protein sequence ID" value="GAH29595.1"/>
    <property type="molecule type" value="Genomic_DNA"/>
</dbReference>
<reference evidence="1" key="1">
    <citation type="journal article" date="2014" name="Front. Microbiol.">
        <title>High frequency of phylogenetically diverse reductive dehalogenase-homologous genes in deep subseafloor sedimentary metagenomes.</title>
        <authorList>
            <person name="Kawai M."/>
            <person name="Futagami T."/>
            <person name="Toyoda A."/>
            <person name="Takaki Y."/>
            <person name="Nishi S."/>
            <person name="Hori S."/>
            <person name="Arai W."/>
            <person name="Tsubouchi T."/>
            <person name="Morono Y."/>
            <person name="Uchiyama I."/>
            <person name="Ito T."/>
            <person name="Fujiyama A."/>
            <person name="Inagaki F."/>
            <person name="Takami H."/>
        </authorList>
    </citation>
    <scope>NUCLEOTIDE SEQUENCE</scope>
    <source>
        <strain evidence="1">Expedition CK06-06</strain>
    </source>
</reference>
<accession>X1FAL7</accession>